<gene>
    <name evidence="5" type="ordered locus">BN4_11358</name>
</gene>
<keyword evidence="5" id="KW-0378">Hydrolase</keyword>
<dbReference type="PATRIC" id="fig|879567.3.peg.1414"/>
<comment type="similarity">
    <text evidence="3">Belongs to the HAD-like hydrolase superfamily. CbbY/CbbZ/Gph/YieH family.</text>
</comment>
<comment type="catalytic activity">
    <reaction evidence="1">
        <text>2-phosphoglycolate + H2O = glycolate + phosphate</text>
        <dbReference type="Rhea" id="RHEA:14369"/>
        <dbReference type="ChEBI" id="CHEBI:15377"/>
        <dbReference type="ChEBI" id="CHEBI:29805"/>
        <dbReference type="ChEBI" id="CHEBI:43474"/>
        <dbReference type="ChEBI" id="CHEBI:58033"/>
        <dbReference type="EC" id="3.1.3.18"/>
    </reaction>
</comment>
<dbReference type="PANTHER" id="PTHR43434">
    <property type="entry name" value="PHOSPHOGLYCOLATE PHOSPHATASE"/>
    <property type="match status" value="1"/>
</dbReference>
<evidence type="ECO:0000313" key="6">
    <source>
        <dbReference type="Proteomes" id="UP000011724"/>
    </source>
</evidence>
<reference evidence="5 6" key="1">
    <citation type="journal article" date="2013" name="PLoS ONE">
        <title>The first genomic and proteomic characterization of a deep-sea sulfate reducer: insights into the piezophilic lifestyle of Desulfovibrio piezophilus.</title>
        <authorList>
            <person name="Pradel N."/>
            <person name="Ji B."/>
            <person name="Gimenez G."/>
            <person name="Talla E."/>
            <person name="Lenoble P."/>
            <person name="Garel M."/>
            <person name="Tamburini C."/>
            <person name="Fourquet P."/>
            <person name="Lebrun R."/>
            <person name="Bertin P."/>
            <person name="Denis Y."/>
            <person name="Pophillat M."/>
            <person name="Barbe V."/>
            <person name="Ollivier B."/>
            <person name="Dolla A."/>
        </authorList>
    </citation>
    <scope>NUCLEOTIDE SEQUENCE [LARGE SCALE GENOMIC DNA]</scope>
    <source>
        <strain evidence="6">DSM 10523 / SB164P1</strain>
    </source>
</reference>
<dbReference type="GO" id="GO:0008967">
    <property type="term" value="F:phosphoglycolate phosphatase activity"/>
    <property type="evidence" value="ECO:0007669"/>
    <property type="project" value="UniProtKB-EC"/>
</dbReference>
<dbReference type="SFLD" id="SFLDG01129">
    <property type="entry name" value="C1.5:_HAD__Beta-PGM__Phosphata"/>
    <property type="match status" value="1"/>
</dbReference>
<name>M1WLX0_PSEP2</name>
<dbReference type="NCBIfam" id="TIGR01509">
    <property type="entry name" value="HAD-SF-IA-v3"/>
    <property type="match status" value="1"/>
</dbReference>
<dbReference type="InterPro" id="IPR006439">
    <property type="entry name" value="HAD-SF_hydro_IA"/>
</dbReference>
<dbReference type="GO" id="GO:0006281">
    <property type="term" value="P:DNA repair"/>
    <property type="evidence" value="ECO:0007669"/>
    <property type="project" value="TreeGrafter"/>
</dbReference>
<dbReference type="STRING" id="1322246.BN4_11358"/>
<dbReference type="InterPro" id="IPR036412">
    <property type="entry name" value="HAD-like_sf"/>
</dbReference>
<dbReference type="InterPro" id="IPR023198">
    <property type="entry name" value="PGP-like_dom2"/>
</dbReference>
<comment type="pathway">
    <text evidence="2">Organic acid metabolism; glycolate biosynthesis; glycolate from 2-phosphoglycolate: step 1/1.</text>
</comment>
<sequence>MVNLKGSFEAAGMDSIYDAQYFLFDLDGTLADSLSVMFAVYTAFSKKYAFTPTTQEFDILNGPSLSEIVEYLAQKHRLHHNPESLQKSYEDLITESYLSLVQPFSGASELLRKLHKSGKRLFLVTSSSKINGEGFLRCHGWEQLFEGAVYGDEVKSSKPHSEIYQQVLSRYSLNPRYGVAVEDSINGVKSATGAGLFTVGINQDADSLLACGASIVFPALADFYQEVNCA</sequence>
<dbReference type="SUPFAM" id="SSF56784">
    <property type="entry name" value="HAD-like"/>
    <property type="match status" value="1"/>
</dbReference>
<dbReference type="eggNOG" id="COG0637">
    <property type="taxonomic scope" value="Bacteria"/>
</dbReference>
<accession>M1WLX0</accession>
<reference evidence="6" key="2">
    <citation type="journal article" date="2013" name="Stand. Genomic Sci.">
        <title>Complete genome sequence of Desulfocapsa sulfexigens, a marine deltaproteobacterium specialized in disproportionating inorganic sulfur compounds.</title>
        <authorList>
            <person name="Finster K.W."/>
            <person name="Kjeldsen K.U."/>
            <person name="Kube M."/>
            <person name="Reinhardt R."/>
            <person name="Mussmann M."/>
            <person name="Amann R."/>
            <person name="Schreiber L."/>
        </authorList>
    </citation>
    <scope>NUCLEOTIDE SEQUENCE [LARGE SCALE GENOMIC DNA]</scope>
    <source>
        <strain evidence="6">DSM 10523 / SB164P1</strain>
    </source>
</reference>
<dbReference type="InterPro" id="IPR041492">
    <property type="entry name" value="HAD_2"/>
</dbReference>
<evidence type="ECO:0000256" key="2">
    <source>
        <dbReference type="ARBA" id="ARBA00004818"/>
    </source>
</evidence>
<dbReference type="KEGG" id="dpi:BN4_11358"/>
<dbReference type="HOGENOM" id="CLU_045011_13_1_7"/>
<dbReference type="InterPro" id="IPR050155">
    <property type="entry name" value="HAD-like_hydrolase_sf"/>
</dbReference>
<dbReference type="SFLD" id="SFLDS00003">
    <property type="entry name" value="Haloacid_Dehalogenase"/>
    <property type="match status" value="1"/>
</dbReference>
<dbReference type="PRINTS" id="PR00413">
    <property type="entry name" value="HADHALOGNASE"/>
</dbReference>
<dbReference type="EC" id="3.1.3.18" evidence="4"/>
<dbReference type="Gene3D" id="3.40.50.1000">
    <property type="entry name" value="HAD superfamily/HAD-like"/>
    <property type="match status" value="1"/>
</dbReference>
<dbReference type="InterPro" id="IPR023214">
    <property type="entry name" value="HAD_sf"/>
</dbReference>
<dbReference type="Pfam" id="PF13419">
    <property type="entry name" value="HAD_2"/>
    <property type="match status" value="1"/>
</dbReference>
<evidence type="ECO:0000256" key="4">
    <source>
        <dbReference type="ARBA" id="ARBA00013078"/>
    </source>
</evidence>
<dbReference type="CDD" id="cd07505">
    <property type="entry name" value="HAD_BPGM-like"/>
    <property type="match status" value="1"/>
</dbReference>
<proteinExistence type="inferred from homology"/>
<dbReference type="Proteomes" id="UP000011724">
    <property type="component" value="Chromosome"/>
</dbReference>
<evidence type="ECO:0000256" key="1">
    <source>
        <dbReference type="ARBA" id="ARBA00000830"/>
    </source>
</evidence>
<dbReference type="Gene3D" id="1.10.150.240">
    <property type="entry name" value="Putative phosphatase, domain 2"/>
    <property type="match status" value="1"/>
</dbReference>
<dbReference type="EMBL" id="FO203427">
    <property type="protein sequence ID" value="CCH48595.1"/>
    <property type="molecule type" value="Genomic_DNA"/>
</dbReference>
<keyword evidence="6" id="KW-1185">Reference proteome</keyword>
<evidence type="ECO:0000313" key="5">
    <source>
        <dbReference type="EMBL" id="CCH48595.1"/>
    </source>
</evidence>
<evidence type="ECO:0000256" key="3">
    <source>
        <dbReference type="ARBA" id="ARBA00006171"/>
    </source>
</evidence>
<organism evidence="5 6">
    <name type="scientific">Pseudodesulfovibrio piezophilus (strain DSM 21447 / JCM 15486 / C1TLV30)</name>
    <name type="common">Desulfovibrio piezophilus</name>
    <dbReference type="NCBI Taxonomy" id="1322246"/>
    <lineage>
        <taxon>Bacteria</taxon>
        <taxon>Pseudomonadati</taxon>
        <taxon>Thermodesulfobacteriota</taxon>
        <taxon>Desulfovibrionia</taxon>
        <taxon>Desulfovibrionales</taxon>
        <taxon>Desulfovibrionaceae</taxon>
    </lineage>
</organism>
<protein>
    <recommendedName>
        <fullName evidence="4">phosphoglycolate phosphatase</fullName>
        <ecNumber evidence="4">3.1.3.18</ecNumber>
    </recommendedName>
</protein>
<dbReference type="AlphaFoldDB" id="M1WLX0"/>
<dbReference type="PANTHER" id="PTHR43434:SF1">
    <property type="entry name" value="PHOSPHOGLYCOLATE PHOSPHATASE"/>
    <property type="match status" value="1"/>
</dbReference>
<dbReference type="GO" id="GO:0005829">
    <property type="term" value="C:cytosol"/>
    <property type="evidence" value="ECO:0007669"/>
    <property type="project" value="TreeGrafter"/>
</dbReference>